<keyword evidence="5" id="KW-1185">Reference proteome</keyword>
<accession>A0ABX6R797</accession>
<name>A0ABX6R797_PSEMX</name>
<feature type="transmembrane region" description="Helical" evidence="2">
    <location>
        <begin position="20"/>
        <end position="42"/>
    </location>
</feature>
<dbReference type="Proteomes" id="UP000515506">
    <property type="component" value="Chromosome"/>
</dbReference>
<feature type="transmembrane region" description="Helical" evidence="2">
    <location>
        <begin position="78"/>
        <end position="97"/>
    </location>
</feature>
<dbReference type="SMART" id="SM01259">
    <property type="entry name" value="LAB_N"/>
    <property type="match status" value="1"/>
</dbReference>
<keyword evidence="2" id="KW-1133">Transmembrane helix</keyword>
<evidence type="ECO:0000256" key="2">
    <source>
        <dbReference type="SAM" id="Phobius"/>
    </source>
</evidence>
<protein>
    <submittedName>
        <fullName evidence="4">Lipid-A-disaccharide synthase N-terminal domain-containing protein</fullName>
    </submittedName>
</protein>
<dbReference type="InterPro" id="IPR011499">
    <property type="entry name" value="Lipid_A_biosynth_N"/>
</dbReference>
<keyword evidence="2" id="KW-0472">Membrane</keyword>
<dbReference type="PIRSF" id="PIRSF028440">
    <property type="entry name" value="UCP_LAB_N"/>
    <property type="match status" value="1"/>
</dbReference>
<feature type="transmembrane region" description="Helical" evidence="2">
    <location>
        <begin position="54"/>
        <end position="72"/>
    </location>
</feature>
<dbReference type="RefSeq" id="WP_056881664.1">
    <property type="nucleotide sequence ID" value="NZ_CP060028.1"/>
</dbReference>
<dbReference type="Pfam" id="PF07578">
    <property type="entry name" value="LAB_N"/>
    <property type="match status" value="1"/>
</dbReference>
<evidence type="ECO:0000313" key="5">
    <source>
        <dbReference type="Proteomes" id="UP000515506"/>
    </source>
</evidence>
<gene>
    <name evidence="4" type="ORF">H4W19_09995</name>
</gene>
<reference evidence="4 5" key="1">
    <citation type="submission" date="2020-08" db="EMBL/GenBank/DDBJ databases">
        <title>Streptomycin resistant and MDR strain, P. mexicana.</title>
        <authorList>
            <person name="Ganesh-kumar S."/>
            <person name="Zhe T."/>
            <person name="Yu Z."/>
            <person name="Min Y."/>
        </authorList>
    </citation>
    <scope>NUCLEOTIDE SEQUENCE [LARGE SCALE GENOMIC DNA]</scope>
    <source>
        <strain evidence="4 5">GTZY</strain>
    </source>
</reference>
<feature type="region of interest" description="Disordered" evidence="1">
    <location>
        <begin position="108"/>
        <end position="127"/>
    </location>
</feature>
<dbReference type="EMBL" id="CP060028">
    <property type="protein sequence ID" value="QND78732.1"/>
    <property type="molecule type" value="Genomic_DNA"/>
</dbReference>
<evidence type="ECO:0000256" key="1">
    <source>
        <dbReference type="SAM" id="MobiDB-lite"/>
    </source>
</evidence>
<proteinExistence type="predicted"/>
<feature type="domain" description="Lipid A biosynthesis N-terminal" evidence="3">
    <location>
        <begin position="24"/>
        <end position="97"/>
    </location>
</feature>
<evidence type="ECO:0000313" key="4">
    <source>
        <dbReference type="EMBL" id="QND78732.1"/>
    </source>
</evidence>
<sequence>MSVMDQEILWLSWTGLHTTPWKLIGLTGAALFGVRWLVQFVASRRAGRPVIPRLFWYMSLCGSLMALSYFLFSSKQDAVGVVQNLLPAFTAAYSLYLDIRVHRRHDRAGRQGQQAPGEAGALDRLND</sequence>
<evidence type="ECO:0000259" key="3">
    <source>
        <dbReference type="SMART" id="SM01259"/>
    </source>
</evidence>
<organism evidence="4 5">
    <name type="scientific">Pseudoxanthomonas mexicana</name>
    <dbReference type="NCBI Taxonomy" id="128785"/>
    <lineage>
        <taxon>Bacteria</taxon>
        <taxon>Pseudomonadati</taxon>
        <taxon>Pseudomonadota</taxon>
        <taxon>Gammaproteobacteria</taxon>
        <taxon>Lysobacterales</taxon>
        <taxon>Lysobacteraceae</taxon>
        <taxon>Pseudoxanthomonas</taxon>
    </lineage>
</organism>
<dbReference type="InterPro" id="IPR014546">
    <property type="entry name" value="UCP028440_lipidA_biosyn"/>
</dbReference>
<keyword evidence="2" id="KW-0812">Transmembrane</keyword>